<evidence type="ECO:0000256" key="2">
    <source>
        <dbReference type="HAMAP-Rule" id="MF_00791"/>
    </source>
</evidence>
<dbReference type="Proteomes" id="UP001203338">
    <property type="component" value="Unassembled WGS sequence"/>
</dbReference>
<dbReference type="PROSITE" id="PS51087">
    <property type="entry name" value="APAG"/>
    <property type="match status" value="1"/>
</dbReference>
<organism evidence="4 5">
    <name type="scientific">Parendozoicomonas callyspongiae</name>
    <dbReference type="NCBI Taxonomy" id="2942213"/>
    <lineage>
        <taxon>Bacteria</taxon>
        <taxon>Pseudomonadati</taxon>
        <taxon>Pseudomonadota</taxon>
        <taxon>Gammaproteobacteria</taxon>
        <taxon>Oceanospirillales</taxon>
        <taxon>Endozoicomonadaceae</taxon>
        <taxon>Parendozoicomonas</taxon>
    </lineage>
</organism>
<evidence type="ECO:0000256" key="1">
    <source>
        <dbReference type="ARBA" id="ARBA00017693"/>
    </source>
</evidence>
<evidence type="ECO:0000313" key="5">
    <source>
        <dbReference type="Proteomes" id="UP001203338"/>
    </source>
</evidence>
<dbReference type="InterPro" id="IPR023065">
    <property type="entry name" value="Uncharacterised_ApaG"/>
</dbReference>
<dbReference type="Gene3D" id="2.60.40.1470">
    <property type="entry name" value="ApaG domain"/>
    <property type="match status" value="1"/>
</dbReference>
<dbReference type="HAMAP" id="MF_00791">
    <property type="entry name" value="ApaG"/>
    <property type="match status" value="1"/>
</dbReference>
<comment type="caution">
    <text evidence="4">The sequence shown here is derived from an EMBL/GenBank/DDBJ whole genome shotgun (WGS) entry which is preliminary data.</text>
</comment>
<dbReference type="SUPFAM" id="SSF110069">
    <property type="entry name" value="ApaG-like"/>
    <property type="match status" value="1"/>
</dbReference>
<accession>A0ABT0PK91</accession>
<dbReference type="InterPro" id="IPR050718">
    <property type="entry name" value="ApaG-like"/>
</dbReference>
<protein>
    <recommendedName>
        <fullName evidence="1 2">Protein ApaG</fullName>
    </recommendedName>
</protein>
<evidence type="ECO:0000259" key="3">
    <source>
        <dbReference type="PROSITE" id="PS51087"/>
    </source>
</evidence>
<gene>
    <name evidence="2 4" type="primary">apaG</name>
    <name evidence="4" type="ORF">M3P05_17940</name>
</gene>
<dbReference type="InterPro" id="IPR007474">
    <property type="entry name" value="ApaG_domain"/>
</dbReference>
<dbReference type="InterPro" id="IPR036767">
    <property type="entry name" value="ApaG_sf"/>
</dbReference>
<dbReference type="PANTHER" id="PTHR47191">
    <property type="entry name" value="OS05G0170800 PROTEIN"/>
    <property type="match status" value="1"/>
</dbReference>
<name>A0ABT0PK91_9GAMM</name>
<proteinExistence type="inferred from homology"/>
<dbReference type="RefSeq" id="WP_249701458.1">
    <property type="nucleotide sequence ID" value="NZ_JAMFLX010000033.1"/>
</dbReference>
<dbReference type="EMBL" id="JAMFLX010000033">
    <property type="protein sequence ID" value="MCL6271804.1"/>
    <property type="molecule type" value="Genomic_DNA"/>
</dbReference>
<feature type="domain" description="ApaG" evidence="3">
    <location>
        <begin position="1"/>
        <end position="125"/>
    </location>
</feature>
<reference evidence="4 5" key="1">
    <citation type="submission" date="2022-05" db="EMBL/GenBank/DDBJ databases">
        <authorList>
            <person name="Park J.-S."/>
        </authorList>
    </citation>
    <scope>NUCLEOTIDE SEQUENCE [LARGE SCALE GENOMIC DNA]</scope>
    <source>
        <strain evidence="4 5">2012CJ34-2</strain>
    </source>
</reference>
<dbReference type="Pfam" id="PF04379">
    <property type="entry name" value="DUF525"/>
    <property type="match status" value="1"/>
</dbReference>
<evidence type="ECO:0000313" key="4">
    <source>
        <dbReference type="EMBL" id="MCL6271804.1"/>
    </source>
</evidence>
<keyword evidence="5" id="KW-1185">Reference proteome</keyword>
<sequence>MDNQHRVEVRVKTEFLPSQSDPKKGNYAFAYHITIFNRCDDGVRLLSRHWFITNGNKHQQEVQGDGVIGQQPHILPGESYSYSSGCLLETPVGCMEGSYLMETDQGRLFHAEIPMFSLRVPSAVN</sequence>
<dbReference type="PANTHER" id="PTHR47191:SF2">
    <property type="entry name" value="OS05G0170800 PROTEIN"/>
    <property type="match status" value="1"/>
</dbReference>
<dbReference type="NCBIfam" id="NF003967">
    <property type="entry name" value="PRK05461.1"/>
    <property type="match status" value="1"/>
</dbReference>